<comment type="caution">
    <text evidence="1">The sequence shown here is derived from an EMBL/GenBank/DDBJ whole genome shotgun (WGS) entry which is preliminary data.</text>
</comment>
<keyword evidence="2" id="KW-1185">Reference proteome</keyword>
<organism evidence="1 2">
    <name type="scientific">Phyllobacterium phragmitis</name>
    <dbReference type="NCBI Taxonomy" id="2670329"/>
    <lineage>
        <taxon>Bacteria</taxon>
        <taxon>Pseudomonadati</taxon>
        <taxon>Pseudomonadota</taxon>
        <taxon>Alphaproteobacteria</taxon>
        <taxon>Hyphomicrobiales</taxon>
        <taxon>Phyllobacteriaceae</taxon>
        <taxon>Phyllobacterium</taxon>
    </lineage>
</organism>
<name>A0A2S9INJ5_9HYPH</name>
<gene>
    <name evidence="1" type="ORF">C5748_18265</name>
</gene>
<dbReference type="EMBL" id="PVBR01000014">
    <property type="protein sequence ID" value="PRD42100.1"/>
    <property type="molecule type" value="Genomic_DNA"/>
</dbReference>
<evidence type="ECO:0000313" key="1">
    <source>
        <dbReference type="EMBL" id="PRD42100.1"/>
    </source>
</evidence>
<dbReference type="RefSeq" id="WP_105743368.1">
    <property type="nucleotide sequence ID" value="NZ_PVBR01000014.1"/>
</dbReference>
<dbReference type="AlphaFoldDB" id="A0A2S9INJ5"/>
<evidence type="ECO:0000313" key="2">
    <source>
        <dbReference type="Proteomes" id="UP000239434"/>
    </source>
</evidence>
<reference evidence="1 2" key="1">
    <citation type="submission" date="2018-02" db="EMBL/GenBank/DDBJ databases">
        <title>The draft genome of Phyllobacterium sp. 1N-3.</title>
        <authorList>
            <person name="Liu L."/>
            <person name="Li L."/>
            <person name="Zhang X."/>
            <person name="Wang T."/>
            <person name="Liang L."/>
        </authorList>
    </citation>
    <scope>NUCLEOTIDE SEQUENCE [LARGE SCALE GENOMIC DNA]</scope>
    <source>
        <strain evidence="1 2">1N-3</strain>
    </source>
</reference>
<protein>
    <submittedName>
        <fullName evidence="1">Uncharacterized protein</fullName>
    </submittedName>
</protein>
<sequence length="96" mass="10962">MTPRQQAKSITQSLENPLDRALVGFMNQHKGKWIDRDRIMHCAGFDDPKKYKHGAYVQFHCSLIRANRALAPHGLKICMSEDGANLYSMGRAEECR</sequence>
<proteinExistence type="predicted"/>
<dbReference type="Proteomes" id="UP000239434">
    <property type="component" value="Unassembled WGS sequence"/>
</dbReference>
<accession>A0A2S9INJ5</accession>